<feature type="compositionally biased region" description="Basic and acidic residues" evidence="4">
    <location>
        <begin position="1"/>
        <end position="13"/>
    </location>
</feature>
<feature type="compositionally biased region" description="Low complexity" evidence="4">
    <location>
        <begin position="90"/>
        <end position="106"/>
    </location>
</feature>
<feature type="region of interest" description="Disordered" evidence="4">
    <location>
        <begin position="153"/>
        <end position="175"/>
    </location>
</feature>
<feature type="region of interest" description="Disordered" evidence="4">
    <location>
        <begin position="1"/>
        <end position="61"/>
    </location>
</feature>
<keyword evidence="2" id="KW-0863">Zinc-finger</keyword>
<keyword evidence="3" id="KW-0862">Zinc</keyword>
<dbReference type="InterPro" id="IPR038886">
    <property type="entry name" value="E3_SLX5/Rfp1"/>
</dbReference>
<keyword evidence="1" id="KW-0479">Metal-binding</keyword>
<reference evidence="5" key="1">
    <citation type="submission" date="2021-03" db="EMBL/GenBank/DDBJ databases">
        <authorList>
            <person name="Tagirdzhanova G."/>
        </authorList>
    </citation>
    <scope>NUCLEOTIDE SEQUENCE</scope>
</reference>
<dbReference type="EMBL" id="CAJPDS010000002">
    <property type="protein sequence ID" value="CAF9904270.1"/>
    <property type="molecule type" value="Genomic_DNA"/>
</dbReference>
<dbReference type="GO" id="GO:0033768">
    <property type="term" value="C:SUMO-targeted ubiquitin ligase complex"/>
    <property type="evidence" value="ECO:0007669"/>
    <property type="project" value="TreeGrafter"/>
</dbReference>
<dbReference type="GO" id="GO:0004842">
    <property type="term" value="F:ubiquitin-protein transferase activity"/>
    <property type="evidence" value="ECO:0007669"/>
    <property type="project" value="TreeGrafter"/>
</dbReference>
<evidence type="ECO:0000313" key="5">
    <source>
        <dbReference type="EMBL" id="CAF9904270.1"/>
    </source>
</evidence>
<dbReference type="PANTHER" id="PTHR28042">
    <property type="entry name" value="E3 UBIQUITIN-PROTEIN LIGASE COMPLEX SLX5-SLX8 SUBUNIT SLX5"/>
    <property type="match status" value="1"/>
</dbReference>
<feature type="region of interest" description="Disordered" evidence="4">
    <location>
        <begin position="205"/>
        <end position="235"/>
    </location>
</feature>
<evidence type="ECO:0000256" key="1">
    <source>
        <dbReference type="ARBA" id="ARBA00022723"/>
    </source>
</evidence>
<gene>
    <name evidence="5" type="ORF">HETSPECPRED_003491</name>
</gene>
<dbReference type="OrthoDB" id="2398441at2759"/>
<dbReference type="Proteomes" id="UP000664521">
    <property type="component" value="Unassembled WGS sequence"/>
</dbReference>
<proteinExistence type="predicted"/>
<dbReference type="PROSITE" id="PS00518">
    <property type="entry name" value="ZF_RING_1"/>
    <property type="match status" value="1"/>
</dbReference>
<name>A0A8H3I221_9LECA</name>
<evidence type="ECO:0000313" key="6">
    <source>
        <dbReference type="Proteomes" id="UP000664521"/>
    </source>
</evidence>
<sequence>MDRFVGDGFDYRRPVTTHANPNVIDLTEDPATPRLPAPPARGHTSTSISRRSGRPENPVIDLDEEYENDEREVQIERVRDASPEFEVLYSRPRSAARPRSQSAGSAARRDGSHSRRAVRPTPQLSIQRSMADLQRGLQEATNRIDLYQSMLRPPARAPGHHHHHHEGRPHHQARHRVPNDADMLYFQEVGLDFHLPDQLDFESQGFRMGDARPQPPPPTYEPPPKARPGYTRSPKEDDVLICPNCNSELGVGRDDVKRQVWVVKKCGHVYCGTCAKNRTQTRGKGPRTASSQPFKTCQVDACESKTSHGTAMIQIYL</sequence>
<dbReference type="PANTHER" id="PTHR28042:SF1">
    <property type="entry name" value="E3 UBIQUITIN-PROTEIN LIGASE COMPLEX SLX5-SLX8 SUBUNIT SLX5"/>
    <property type="match status" value="1"/>
</dbReference>
<dbReference type="InterPro" id="IPR017907">
    <property type="entry name" value="Znf_RING_CS"/>
</dbReference>
<feature type="compositionally biased region" description="Basic residues" evidence="4">
    <location>
        <begin position="158"/>
        <end position="175"/>
    </location>
</feature>
<evidence type="ECO:0000256" key="3">
    <source>
        <dbReference type="ARBA" id="ARBA00022833"/>
    </source>
</evidence>
<feature type="compositionally biased region" description="Pro residues" evidence="4">
    <location>
        <begin position="213"/>
        <end position="226"/>
    </location>
</feature>
<feature type="region of interest" description="Disordered" evidence="4">
    <location>
        <begin position="86"/>
        <end position="129"/>
    </location>
</feature>
<comment type="caution">
    <text evidence="5">The sequence shown here is derived from an EMBL/GenBank/DDBJ whole genome shotgun (WGS) entry which is preliminary data.</text>
</comment>
<protein>
    <recommendedName>
        <fullName evidence="7">RING-type domain-containing protein</fullName>
    </recommendedName>
</protein>
<evidence type="ECO:0000256" key="2">
    <source>
        <dbReference type="ARBA" id="ARBA00022771"/>
    </source>
</evidence>
<accession>A0A8H3I221</accession>
<evidence type="ECO:0000256" key="4">
    <source>
        <dbReference type="SAM" id="MobiDB-lite"/>
    </source>
</evidence>
<keyword evidence="6" id="KW-1185">Reference proteome</keyword>
<dbReference type="AlphaFoldDB" id="A0A8H3I221"/>
<evidence type="ECO:0008006" key="7">
    <source>
        <dbReference type="Google" id="ProtNLM"/>
    </source>
</evidence>
<organism evidence="5 6">
    <name type="scientific">Heterodermia speciosa</name>
    <dbReference type="NCBI Taxonomy" id="116794"/>
    <lineage>
        <taxon>Eukaryota</taxon>
        <taxon>Fungi</taxon>
        <taxon>Dikarya</taxon>
        <taxon>Ascomycota</taxon>
        <taxon>Pezizomycotina</taxon>
        <taxon>Lecanoromycetes</taxon>
        <taxon>OSLEUM clade</taxon>
        <taxon>Lecanoromycetidae</taxon>
        <taxon>Caliciales</taxon>
        <taxon>Physciaceae</taxon>
        <taxon>Heterodermia</taxon>
    </lineage>
</organism>
<dbReference type="GO" id="GO:0008270">
    <property type="term" value="F:zinc ion binding"/>
    <property type="evidence" value="ECO:0007669"/>
    <property type="project" value="UniProtKB-KW"/>
</dbReference>